<comment type="caution">
    <text evidence="2">The sequence shown here is derived from an EMBL/GenBank/DDBJ whole genome shotgun (WGS) entry which is preliminary data.</text>
</comment>
<organism evidence="2 3">
    <name type="scientific">Leptospira alstonii serovar Sichuan str. 79601</name>
    <dbReference type="NCBI Taxonomy" id="1218565"/>
    <lineage>
        <taxon>Bacteria</taxon>
        <taxon>Pseudomonadati</taxon>
        <taxon>Spirochaetota</taxon>
        <taxon>Spirochaetia</taxon>
        <taxon>Leptospirales</taxon>
        <taxon>Leptospiraceae</taxon>
        <taxon>Leptospira</taxon>
    </lineage>
</organism>
<evidence type="ECO:0000256" key="1">
    <source>
        <dbReference type="SAM" id="Phobius"/>
    </source>
</evidence>
<feature type="transmembrane region" description="Helical" evidence="1">
    <location>
        <begin position="129"/>
        <end position="149"/>
    </location>
</feature>
<gene>
    <name evidence="2" type="ORF">LEP1GSC194_3699</name>
</gene>
<dbReference type="Proteomes" id="UP000011988">
    <property type="component" value="Unassembled WGS sequence"/>
</dbReference>
<dbReference type="PATRIC" id="fig|1218565.3.peg.2044"/>
<keyword evidence="1" id="KW-1133">Transmembrane helix</keyword>
<evidence type="ECO:0000313" key="2">
    <source>
        <dbReference type="EMBL" id="EMJ95473.1"/>
    </source>
</evidence>
<protein>
    <submittedName>
        <fullName evidence="2">Uncharacterized protein</fullName>
    </submittedName>
</protein>
<dbReference type="RefSeq" id="WP_017808884.1">
    <property type="nucleotide sequence ID" value="NZ_ANIK01000035.1"/>
</dbReference>
<keyword evidence="1" id="KW-0812">Transmembrane</keyword>
<dbReference type="EMBL" id="ANIK01000035">
    <property type="protein sequence ID" value="EMJ95473.1"/>
    <property type="molecule type" value="Genomic_DNA"/>
</dbReference>
<feature type="transmembrane region" description="Helical" evidence="1">
    <location>
        <begin position="50"/>
        <end position="77"/>
    </location>
</feature>
<name>M6D2R3_9LEPT</name>
<feature type="transmembrane region" description="Helical" evidence="1">
    <location>
        <begin position="161"/>
        <end position="179"/>
    </location>
</feature>
<evidence type="ECO:0000313" key="3">
    <source>
        <dbReference type="Proteomes" id="UP000011988"/>
    </source>
</evidence>
<accession>M6D2R3</accession>
<proteinExistence type="predicted"/>
<keyword evidence="1" id="KW-0472">Membrane</keyword>
<dbReference type="AlphaFoldDB" id="M6D2R3"/>
<dbReference type="OrthoDB" id="340544at2"/>
<feature type="transmembrane region" description="Helical" evidence="1">
    <location>
        <begin position="98"/>
        <end position="117"/>
    </location>
</feature>
<sequence length="182" mass="21852">MFRYAFILFGCFSVFCCCYAVYIRIPFEFCLEDKIIPCMNELEPPFSLPVFLPVLILETFGYSWIFVPLNYSVLFLMSIFPILRKRNLSEKSSIPKHTLVFANLVFILSAFYFTVLWKAGVANRGYPYMNHVLFFYVFGWILIFSIYVYNRKRKTLISNYLFHLLLFVWFLWRAFPWFWGGI</sequence>
<reference evidence="2 3" key="1">
    <citation type="submission" date="2013-01" db="EMBL/GenBank/DDBJ databases">
        <authorList>
            <person name="Harkins D.M."/>
            <person name="Durkin A.S."/>
            <person name="Brinkac L.M."/>
            <person name="Haft D.H."/>
            <person name="Selengut J.D."/>
            <person name="Sanka R."/>
            <person name="DePew J."/>
            <person name="Purushe J."/>
            <person name="Galloway R.L."/>
            <person name="Vinetz J.M."/>
            <person name="Sutton G.G."/>
            <person name="Nierman W.C."/>
            <person name="Fouts D.E."/>
        </authorList>
    </citation>
    <scope>NUCLEOTIDE SEQUENCE [LARGE SCALE GENOMIC DNA]</scope>
    <source>
        <strain evidence="2 3">79601</strain>
    </source>
</reference>